<comment type="caution">
    <text evidence="2">The sequence shown here is derived from an EMBL/GenBank/DDBJ whole genome shotgun (WGS) entry which is preliminary data.</text>
</comment>
<feature type="compositionally biased region" description="Basic and acidic residues" evidence="1">
    <location>
        <begin position="35"/>
        <end position="49"/>
    </location>
</feature>
<feature type="region of interest" description="Disordered" evidence="1">
    <location>
        <begin position="34"/>
        <end position="70"/>
    </location>
</feature>
<gene>
    <name evidence="2" type="ORF">D8674_000182</name>
</gene>
<name>A0A5N5F7V5_9ROSA</name>
<evidence type="ECO:0000313" key="2">
    <source>
        <dbReference type="EMBL" id="KAB2597262.1"/>
    </source>
</evidence>
<accession>A0A5N5F7V5</accession>
<sequence>MSDIIPAIHALGKAQREIAATVKELKNSILTLSEKASDKDSMPREKASQKESATIAGKDPEKTPSFITQEDFIAMLEK</sequence>
<dbReference type="EMBL" id="SMOL01000768">
    <property type="protein sequence ID" value="KAB2597262.1"/>
    <property type="molecule type" value="Genomic_DNA"/>
</dbReference>
<organism evidence="2 3">
    <name type="scientific">Pyrus ussuriensis x Pyrus communis</name>
    <dbReference type="NCBI Taxonomy" id="2448454"/>
    <lineage>
        <taxon>Eukaryota</taxon>
        <taxon>Viridiplantae</taxon>
        <taxon>Streptophyta</taxon>
        <taxon>Embryophyta</taxon>
        <taxon>Tracheophyta</taxon>
        <taxon>Spermatophyta</taxon>
        <taxon>Magnoliopsida</taxon>
        <taxon>eudicotyledons</taxon>
        <taxon>Gunneridae</taxon>
        <taxon>Pentapetalae</taxon>
        <taxon>rosids</taxon>
        <taxon>fabids</taxon>
        <taxon>Rosales</taxon>
        <taxon>Rosaceae</taxon>
        <taxon>Amygdaloideae</taxon>
        <taxon>Maleae</taxon>
        <taxon>Pyrus</taxon>
    </lineage>
</organism>
<reference evidence="3" key="2">
    <citation type="submission" date="2019-10" db="EMBL/GenBank/DDBJ databases">
        <title>A de novo genome assembly of a pear dwarfing rootstock.</title>
        <authorList>
            <person name="Wang F."/>
            <person name="Wang J."/>
            <person name="Li S."/>
            <person name="Zhang Y."/>
            <person name="Fang M."/>
            <person name="Ma L."/>
            <person name="Zhao Y."/>
            <person name="Jiang S."/>
        </authorList>
    </citation>
    <scope>NUCLEOTIDE SEQUENCE [LARGE SCALE GENOMIC DNA]</scope>
</reference>
<evidence type="ECO:0000256" key="1">
    <source>
        <dbReference type="SAM" id="MobiDB-lite"/>
    </source>
</evidence>
<reference evidence="2 3" key="1">
    <citation type="submission" date="2019-09" db="EMBL/GenBank/DDBJ databases">
        <authorList>
            <person name="Ou C."/>
        </authorList>
    </citation>
    <scope>NUCLEOTIDE SEQUENCE [LARGE SCALE GENOMIC DNA]</scope>
    <source>
        <strain evidence="2">S2</strain>
        <tissue evidence="2">Leaf</tissue>
    </source>
</reference>
<keyword evidence="3" id="KW-1185">Reference proteome</keyword>
<reference evidence="2 3" key="3">
    <citation type="submission" date="2019-11" db="EMBL/GenBank/DDBJ databases">
        <title>A de novo genome assembly of a pear dwarfing rootstock.</title>
        <authorList>
            <person name="Wang F."/>
            <person name="Wang J."/>
            <person name="Li S."/>
            <person name="Zhang Y."/>
            <person name="Fang M."/>
            <person name="Ma L."/>
            <person name="Zhao Y."/>
            <person name="Jiang S."/>
        </authorList>
    </citation>
    <scope>NUCLEOTIDE SEQUENCE [LARGE SCALE GENOMIC DNA]</scope>
    <source>
        <strain evidence="2">S2</strain>
        <tissue evidence="2">Leaf</tissue>
    </source>
</reference>
<evidence type="ECO:0000313" key="3">
    <source>
        <dbReference type="Proteomes" id="UP000327157"/>
    </source>
</evidence>
<proteinExistence type="predicted"/>
<protein>
    <submittedName>
        <fullName evidence="2">Uncharacterized protein</fullName>
    </submittedName>
</protein>
<dbReference type="Proteomes" id="UP000327157">
    <property type="component" value="Chromosome 1"/>
</dbReference>
<dbReference type="AlphaFoldDB" id="A0A5N5F7V5"/>